<dbReference type="KEGG" id="csg:Cylst_5959"/>
<keyword evidence="1" id="KW-1133">Transmembrane helix</keyword>
<feature type="transmembrane region" description="Helical" evidence="1">
    <location>
        <begin position="83"/>
        <end position="106"/>
    </location>
</feature>
<feature type="transmembrane region" description="Helical" evidence="1">
    <location>
        <begin position="150"/>
        <end position="170"/>
    </location>
</feature>
<dbReference type="PATRIC" id="fig|56107.3.peg.6553"/>
<dbReference type="RefSeq" id="WP_015211167.1">
    <property type="nucleotide sequence ID" value="NC_019757.1"/>
</dbReference>
<protein>
    <submittedName>
        <fullName evidence="2">Uncharacterized protein</fullName>
    </submittedName>
</protein>
<feature type="transmembrane region" description="Helical" evidence="1">
    <location>
        <begin position="313"/>
        <end position="332"/>
    </location>
</feature>
<keyword evidence="3" id="KW-1185">Reference proteome</keyword>
<organism evidence="2 3">
    <name type="scientific">Cylindrospermum stagnale PCC 7417</name>
    <dbReference type="NCBI Taxonomy" id="56107"/>
    <lineage>
        <taxon>Bacteria</taxon>
        <taxon>Bacillati</taxon>
        <taxon>Cyanobacteriota</taxon>
        <taxon>Cyanophyceae</taxon>
        <taxon>Nostocales</taxon>
        <taxon>Nostocaceae</taxon>
        <taxon>Cylindrospermum</taxon>
    </lineage>
</organism>
<feature type="transmembrane region" description="Helical" evidence="1">
    <location>
        <begin position="367"/>
        <end position="387"/>
    </location>
</feature>
<keyword evidence="1" id="KW-0812">Transmembrane</keyword>
<evidence type="ECO:0000313" key="3">
    <source>
        <dbReference type="Proteomes" id="UP000010475"/>
    </source>
</evidence>
<evidence type="ECO:0000256" key="1">
    <source>
        <dbReference type="SAM" id="Phobius"/>
    </source>
</evidence>
<feature type="transmembrane region" description="Helical" evidence="1">
    <location>
        <begin position="226"/>
        <end position="245"/>
    </location>
</feature>
<keyword evidence="1" id="KW-0472">Membrane</keyword>
<dbReference type="Proteomes" id="UP000010475">
    <property type="component" value="Chromosome"/>
</dbReference>
<name>K9X754_9NOST</name>
<dbReference type="EMBL" id="CP003642">
    <property type="protein sequence ID" value="AFZ27934.1"/>
    <property type="molecule type" value="Genomic_DNA"/>
</dbReference>
<proteinExistence type="predicted"/>
<feature type="transmembrane region" description="Helical" evidence="1">
    <location>
        <begin position="426"/>
        <end position="445"/>
    </location>
</feature>
<dbReference type="OrthoDB" id="502584at2"/>
<dbReference type="STRING" id="56107.Cylst_5959"/>
<dbReference type="AlphaFoldDB" id="K9X754"/>
<accession>K9X754</accession>
<sequence length="463" mass="51422">MLTTEQQQQWLIFWLFVWVVVVILVCRSLWNKKLPSTGLPLIYLLNLSILHFIGGLIYALPWYKPQSAYLLNSDFSLTNTYLGFNQTVYGVIGFGLGSTILAPWLLKVLKPSCLSEFHRQPNLKLAKTYIELGLFFTFVLYPILAKIPSFSALSTSGISLFIVGLCLAFWKAWYMSDKQAFRLWLAITCSLPLFTVLILGFIGFGAAAALVVLIFVFNFYRPRWKVIVIALLALVFGLSVFVTYFRDRNEIRAKVWGGQSASSRLEQFWQTASTFELINLSKQEHLEVIDIRLNQNVLVGQAVSYITSSKVDYAGGATLVQAAISVVPRLLWPDKPVVGGSGDLVSIYTGIKFADGTSVGVGSVLEFYINFGSWGVVLGFVVLGTVIRIIDIVAGKKLIYGNWVGFTSWFLPGLGMIQPGGSLSEVVATTSASIVLVSIINQVYIKKASRGERISPQPFTYYD</sequence>
<dbReference type="eggNOG" id="ENOG5032V3F">
    <property type="taxonomic scope" value="Bacteria"/>
</dbReference>
<feature type="transmembrane region" description="Helical" evidence="1">
    <location>
        <begin position="42"/>
        <end position="63"/>
    </location>
</feature>
<feature type="transmembrane region" description="Helical" evidence="1">
    <location>
        <begin position="399"/>
        <end position="420"/>
    </location>
</feature>
<reference evidence="2 3" key="1">
    <citation type="submission" date="2012-06" db="EMBL/GenBank/DDBJ databases">
        <title>Finished chromosome of genome of Cylindrospermum stagnale PCC 7417.</title>
        <authorList>
            <consortium name="US DOE Joint Genome Institute"/>
            <person name="Gugger M."/>
            <person name="Coursin T."/>
            <person name="Rippka R."/>
            <person name="Tandeau De Marsac N."/>
            <person name="Huntemann M."/>
            <person name="Wei C.-L."/>
            <person name="Han J."/>
            <person name="Detter J.C."/>
            <person name="Han C."/>
            <person name="Tapia R."/>
            <person name="Chen A."/>
            <person name="Kyrpides N."/>
            <person name="Mavromatis K."/>
            <person name="Markowitz V."/>
            <person name="Szeto E."/>
            <person name="Ivanova N."/>
            <person name="Pagani I."/>
            <person name="Pati A."/>
            <person name="Goodwin L."/>
            <person name="Nordberg H.P."/>
            <person name="Cantor M.N."/>
            <person name="Hua S.X."/>
            <person name="Woyke T."/>
            <person name="Kerfeld C.A."/>
        </authorList>
    </citation>
    <scope>NUCLEOTIDE SEQUENCE [LARGE SCALE GENOMIC DNA]</scope>
    <source>
        <strain evidence="2 3">PCC 7417</strain>
    </source>
</reference>
<feature type="transmembrane region" description="Helical" evidence="1">
    <location>
        <begin position="126"/>
        <end position="144"/>
    </location>
</feature>
<gene>
    <name evidence="2" type="ORF">Cylst_5959</name>
</gene>
<dbReference type="HOGENOM" id="CLU_590145_0_0_3"/>
<evidence type="ECO:0000313" key="2">
    <source>
        <dbReference type="EMBL" id="AFZ27934.1"/>
    </source>
</evidence>
<feature type="transmembrane region" description="Helical" evidence="1">
    <location>
        <begin position="191"/>
        <end position="220"/>
    </location>
</feature>
<feature type="transmembrane region" description="Helical" evidence="1">
    <location>
        <begin position="12"/>
        <end position="30"/>
    </location>
</feature>